<name>A0AAD5W8U5_9POAL</name>
<evidence type="ECO:0000256" key="3">
    <source>
        <dbReference type="ARBA" id="ARBA00022692"/>
    </source>
</evidence>
<keyword evidence="2" id="KW-1003">Cell membrane</keyword>
<dbReference type="Proteomes" id="UP001210211">
    <property type="component" value="Unassembled WGS sequence"/>
</dbReference>
<evidence type="ECO:0000313" key="10">
    <source>
        <dbReference type="Proteomes" id="UP001210211"/>
    </source>
</evidence>
<proteinExistence type="predicted"/>
<comment type="subcellular location">
    <subcellularLocation>
        <location evidence="1">Cell membrane</location>
        <topology evidence="1">Multi-pass membrane protein</topology>
    </subcellularLocation>
</comment>
<feature type="region of interest" description="Disordered" evidence="6">
    <location>
        <begin position="1"/>
        <end position="36"/>
    </location>
</feature>
<feature type="compositionally biased region" description="Polar residues" evidence="6">
    <location>
        <begin position="1"/>
        <end position="10"/>
    </location>
</feature>
<feature type="transmembrane region" description="Helical" evidence="7">
    <location>
        <begin position="193"/>
        <end position="215"/>
    </location>
</feature>
<sequence length="836" mass="92582">MSQAISHSQVSPPPPSLPPPPSPVRNTNESINEAPMFSNPNRTVSYWWSCVSPALRTALACIIVGVASIHGPDTVRRHVTFPAFSYVVTIMLVGEATLGDALHGTMSAIYGTVLGIIPAMITLYFVKAVGIPIATTTATVFVMAFVVSWTRPSDSIAKRIALGQTVLIFATNFGHDEVDQGRVRGSIMKPAHVAASTVLGVAAAILALVFPYPRLALNEVSRKKKLYIEMALERVGVLVDGFCAENTSSMAAFISQAKSYGAASTKLLHHMKTKQIQLTNCNVYTQEKVQWEKAPFGLSQPQTGIGMTRNGLQSIEMPLKGMEIALASTNSVPIKSFSMQQDLKSNLSILRDQICLKLLKSNCCHDQKLPSNKTFQNVITTLVQNPCDMSTLFFLFCIRLLLKKPLSTMPADGSKEKVAPTTIEPGSDSFSDEPNLVPRGKNKPKFSFKLPKQRIIASLKCSLALSLAVLFGMLFSKDDSFWSGLTVAITFTPQRESTFTLANMRAQGTLLGSIYGVFGSYISEHLMELRFLVLLPLIIFTGFLRNSRMYGQAGSIAATLSALFLLGRRNYGSPIEFTITRLCETFIGLSCSIFVEVVLQPTRASTLAKEQLRQSLTTLRECIDSMEGEKKQREQVGVLKKYITEANSEPNLWFLPFNTNYFQNLHESLSKMVDIMYFIGEGLELISLDCNGVEEPLTDEMKEMINGDIEKFKKVACASIKCLEMVCSSNNSRPHDIEMGIVEQGLSEFGSLSEIYEQFEKTEMEIMENFGMEGLSYWETKVEIVLSVGSIGFCLREFMKEIKKMEKGVTALIQWENPGRNINLNEIYCKLRGRKV</sequence>
<feature type="domain" description="Integral membrane bound transporter" evidence="8">
    <location>
        <begin position="467"/>
        <end position="595"/>
    </location>
</feature>
<organism evidence="9 10">
    <name type="scientific">Rhynchospora tenuis</name>
    <dbReference type="NCBI Taxonomy" id="198213"/>
    <lineage>
        <taxon>Eukaryota</taxon>
        <taxon>Viridiplantae</taxon>
        <taxon>Streptophyta</taxon>
        <taxon>Embryophyta</taxon>
        <taxon>Tracheophyta</taxon>
        <taxon>Spermatophyta</taxon>
        <taxon>Magnoliopsida</taxon>
        <taxon>Liliopsida</taxon>
        <taxon>Poales</taxon>
        <taxon>Cyperaceae</taxon>
        <taxon>Cyperoideae</taxon>
        <taxon>Rhynchosporeae</taxon>
        <taxon>Rhynchospora</taxon>
    </lineage>
</organism>
<dbReference type="AlphaFoldDB" id="A0AAD5W8U5"/>
<accession>A0AAD5W8U5</accession>
<feature type="compositionally biased region" description="Pro residues" evidence="6">
    <location>
        <begin position="11"/>
        <end position="23"/>
    </location>
</feature>
<evidence type="ECO:0000256" key="4">
    <source>
        <dbReference type="ARBA" id="ARBA00022989"/>
    </source>
</evidence>
<evidence type="ECO:0000256" key="1">
    <source>
        <dbReference type="ARBA" id="ARBA00004651"/>
    </source>
</evidence>
<evidence type="ECO:0000259" key="8">
    <source>
        <dbReference type="Pfam" id="PF13515"/>
    </source>
</evidence>
<feature type="transmembrane region" description="Helical" evidence="7">
    <location>
        <begin position="108"/>
        <end position="126"/>
    </location>
</feature>
<dbReference type="PANTHER" id="PTHR30509">
    <property type="entry name" value="P-HYDROXYBENZOIC ACID EFFLUX PUMP SUBUNIT-RELATED"/>
    <property type="match status" value="1"/>
</dbReference>
<evidence type="ECO:0000256" key="6">
    <source>
        <dbReference type="SAM" id="MobiDB-lite"/>
    </source>
</evidence>
<feature type="transmembrane region" description="Helical" evidence="7">
    <location>
        <begin position="81"/>
        <end position="102"/>
    </location>
</feature>
<dbReference type="PANTHER" id="PTHR30509:SF9">
    <property type="entry name" value="MULTIDRUG RESISTANCE PROTEIN MDTO"/>
    <property type="match status" value="1"/>
</dbReference>
<evidence type="ECO:0000313" key="9">
    <source>
        <dbReference type="EMBL" id="KAJ3683970.1"/>
    </source>
</evidence>
<dbReference type="EMBL" id="JAMRDG010000002">
    <property type="protein sequence ID" value="KAJ3683970.1"/>
    <property type="molecule type" value="Genomic_DNA"/>
</dbReference>
<protein>
    <recommendedName>
        <fullName evidence="8">Integral membrane bound transporter domain-containing protein</fullName>
    </recommendedName>
</protein>
<dbReference type="Pfam" id="PF13515">
    <property type="entry name" value="FUSC_2"/>
    <property type="match status" value="1"/>
</dbReference>
<dbReference type="InterPro" id="IPR049453">
    <property type="entry name" value="Memb_transporter_dom"/>
</dbReference>
<evidence type="ECO:0000256" key="2">
    <source>
        <dbReference type="ARBA" id="ARBA00022475"/>
    </source>
</evidence>
<comment type="caution">
    <text evidence="9">The sequence shown here is derived from an EMBL/GenBank/DDBJ whole genome shotgun (WGS) entry which is preliminary data.</text>
</comment>
<reference evidence="9 10" key="1">
    <citation type="journal article" date="2022" name="Cell">
        <title>Repeat-based holocentromeres influence genome architecture and karyotype evolution.</title>
        <authorList>
            <person name="Hofstatter P.G."/>
            <person name="Thangavel G."/>
            <person name="Lux T."/>
            <person name="Neumann P."/>
            <person name="Vondrak T."/>
            <person name="Novak P."/>
            <person name="Zhang M."/>
            <person name="Costa L."/>
            <person name="Castellani M."/>
            <person name="Scott A."/>
            <person name="Toegelov H."/>
            <person name="Fuchs J."/>
            <person name="Mata-Sucre Y."/>
            <person name="Dias Y."/>
            <person name="Vanzela A.L.L."/>
            <person name="Huettel B."/>
            <person name="Almeida C.C.S."/>
            <person name="Simkova H."/>
            <person name="Souza G."/>
            <person name="Pedrosa-Harand A."/>
            <person name="Macas J."/>
            <person name="Mayer K.F.X."/>
            <person name="Houben A."/>
            <person name="Marques A."/>
        </authorList>
    </citation>
    <scope>NUCLEOTIDE SEQUENCE [LARGE SCALE GENOMIC DNA]</scope>
    <source>
        <strain evidence="9">RhyTen1mFocal</strain>
    </source>
</reference>
<evidence type="ECO:0000256" key="5">
    <source>
        <dbReference type="ARBA" id="ARBA00023136"/>
    </source>
</evidence>
<keyword evidence="5 7" id="KW-0472">Membrane</keyword>
<feature type="transmembrane region" description="Helical" evidence="7">
    <location>
        <begin position="46"/>
        <end position="69"/>
    </location>
</feature>
<gene>
    <name evidence="9" type="ORF">LUZ61_013134</name>
</gene>
<keyword evidence="3 7" id="KW-0812">Transmembrane</keyword>
<evidence type="ECO:0000256" key="7">
    <source>
        <dbReference type="SAM" id="Phobius"/>
    </source>
</evidence>
<keyword evidence="10" id="KW-1185">Reference proteome</keyword>
<dbReference type="GO" id="GO:0005886">
    <property type="term" value="C:plasma membrane"/>
    <property type="evidence" value="ECO:0007669"/>
    <property type="project" value="UniProtKB-SubCell"/>
</dbReference>
<keyword evidence="4 7" id="KW-1133">Transmembrane helix</keyword>
<feature type="region of interest" description="Disordered" evidence="6">
    <location>
        <begin position="413"/>
        <end position="435"/>
    </location>
</feature>
<feature type="transmembrane region" description="Helical" evidence="7">
    <location>
        <begin position="133"/>
        <end position="150"/>
    </location>
</feature>